<comment type="caution">
    <text evidence="2">The sequence shown here is derived from an EMBL/GenBank/DDBJ whole genome shotgun (WGS) entry which is preliminary data.</text>
</comment>
<dbReference type="Proteomes" id="UP000241769">
    <property type="component" value="Unassembled WGS sequence"/>
</dbReference>
<reference evidence="2 3" key="1">
    <citation type="journal article" date="2018" name="Genome Biol. Evol.">
        <title>Multiple Roots of Fruiting Body Formation in Amoebozoa.</title>
        <authorList>
            <person name="Hillmann F."/>
            <person name="Forbes G."/>
            <person name="Novohradska S."/>
            <person name="Ferling I."/>
            <person name="Riege K."/>
            <person name="Groth M."/>
            <person name="Westermann M."/>
            <person name="Marz M."/>
            <person name="Spaller T."/>
            <person name="Winckler T."/>
            <person name="Schaap P."/>
            <person name="Glockner G."/>
        </authorList>
    </citation>
    <scope>NUCLEOTIDE SEQUENCE [LARGE SCALE GENOMIC DNA]</scope>
    <source>
        <strain evidence="2 3">Jena</strain>
    </source>
</reference>
<evidence type="ECO:0008006" key="4">
    <source>
        <dbReference type="Google" id="ProtNLM"/>
    </source>
</evidence>
<dbReference type="AlphaFoldDB" id="A0A2P6NBX9"/>
<feature type="compositionally biased region" description="Basic and acidic residues" evidence="1">
    <location>
        <begin position="250"/>
        <end position="264"/>
    </location>
</feature>
<evidence type="ECO:0000313" key="3">
    <source>
        <dbReference type="Proteomes" id="UP000241769"/>
    </source>
</evidence>
<gene>
    <name evidence="2" type="ORF">PROFUN_10980</name>
</gene>
<organism evidence="2 3">
    <name type="scientific">Planoprotostelium fungivorum</name>
    <dbReference type="NCBI Taxonomy" id="1890364"/>
    <lineage>
        <taxon>Eukaryota</taxon>
        <taxon>Amoebozoa</taxon>
        <taxon>Evosea</taxon>
        <taxon>Variosea</taxon>
        <taxon>Cavosteliida</taxon>
        <taxon>Cavosteliaceae</taxon>
        <taxon>Planoprotostelium</taxon>
    </lineage>
</organism>
<feature type="region of interest" description="Disordered" evidence="1">
    <location>
        <begin position="246"/>
        <end position="266"/>
    </location>
</feature>
<proteinExistence type="predicted"/>
<keyword evidence="3" id="KW-1185">Reference proteome</keyword>
<name>A0A2P6NBX9_9EUKA</name>
<dbReference type="InParanoid" id="A0A2P6NBX9"/>
<accession>A0A2P6NBX9</accession>
<evidence type="ECO:0000256" key="1">
    <source>
        <dbReference type="SAM" id="MobiDB-lite"/>
    </source>
</evidence>
<sequence length="301" mass="34538">MVRVNFFIQCSHPSCGLREAKSISSLNNGNWGYLVNTSCSHFGFVGLQTEEWEVQYPERLFGCVSQGTFQLITTGYYWGWPNGDKNEERLKCGGCDQAILFRHGEPGHWMTSTIWPPGWAYTIINTEKRHTSSGVKCVGFDLSTEGSSSVYKLHLYECDLFSDKQKQDLYHLMAKRTGKRAKHQWIIAETYRHYFVVCWDIIPGKEGNFLMQMYPTKEAAIDGGKRTDGNTNLVVARPVKLRKLITGPEHSSKPDNSELSKRADSSTTLDKIYQHMREFDPVYEVSQHNCQTFAQEIYLKF</sequence>
<dbReference type="EMBL" id="MDYQ01000124">
    <property type="protein sequence ID" value="PRP81450.1"/>
    <property type="molecule type" value="Genomic_DNA"/>
</dbReference>
<protein>
    <recommendedName>
        <fullName evidence="4">PPPDE domain-containing protein</fullName>
    </recommendedName>
</protein>
<evidence type="ECO:0000313" key="2">
    <source>
        <dbReference type="EMBL" id="PRP81450.1"/>
    </source>
</evidence>